<gene>
    <name evidence="2" type="ORF">KSB_80240</name>
</gene>
<proteinExistence type="predicted"/>
<accession>A0ABQ3V301</accession>
<comment type="caution">
    <text evidence="2">The sequence shown here is derived from an EMBL/GenBank/DDBJ whole genome shotgun (WGS) entry which is preliminary data.</text>
</comment>
<dbReference type="SUPFAM" id="SSF55729">
    <property type="entry name" value="Acyl-CoA N-acyltransferases (Nat)"/>
    <property type="match status" value="1"/>
</dbReference>
<dbReference type="Proteomes" id="UP000654345">
    <property type="component" value="Unassembled WGS sequence"/>
</dbReference>
<sequence>MTAIFSPHLPVLEGVTYRQPRGMEDAETLVALFEACREADQIVSVSTLESMPMLADVQELLQRVDPANMLVACAGEEIIGFVRLTWWREDSGTWAYLHMGRVVPAWRGRGLGTGLLHWAEERLHTLANSNPDVEKWEYAANPLGINTSSTELLQHEGYYQAWTGVIYELSDLKNLP</sequence>
<keyword evidence="3" id="KW-1185">Reference proteome</keyword>
<feature type="domain" description="N-acetyltransferase" evidence="1">
    <location>
        <begin position="15"/>
        <end position="176"/>
    </location>
</feature>
<protein>
    <recommendedName>
        <fullName evidence="1">N-acetyltransferase domain-containing protein</fullName>
    </recommendedName>
</protein>
<dbReference type="InterPro" id="IPR000182">
    <property type="entry name" value="GNAT_dom"/>
</dbReference>
<reference evidence="2 3" key="1">
    <citation type="journal article" date="2021" name="Int. J. Syst. Evol. Microbiol.">
        <title>Reticulibacter mediterranei gen. nov., sp. nov., within the new family Reticulibacteraceae fam. nov., and Ktedonospora formicarum gen. nov., sp. nov., Ktedonobacter robiniae sp. nov., Dictyobacter formicarum sp. nov. and Dictyobacter arantiisoli sp. nov., belonging to the class Ktedonobacteria.</title>
        <authorList>
            <person name="Yabe S."/>
            <person name="Zheng Y."/>
            <person name="Wang C.M."/>
            <person name="Sakai Y."/>
            <person name="Abe K."/>
            <person name="Yokota A."/>
            <person name="Donadio S."/>
            <person name="Cavaletti L."/>
            <person name="Monciardini P."/>
        </authorList>
    </citation>
    <scope>NUCLEOTIDE SEQUENCE [LARGE SCALE GENOMIC DNA]</scope>
    <source>
        <strain evidence="2 3">SOSP1-30</strain>
    </source>
</reference>
<evidence type="ECO:0000313" key="3">
    <source>
        <dbReference type="Proteomes" id="UP000654345"/>
    </source>
</evidence>
<dbReference type="CDD" id="cd04301">
    <property type="entry name" value="NAT_SF"/>
    <property type="match status" value="1"/>
</dbReference>
<dbReference type="RefSeq" id="WP_201375723.1">
    <property type="nucleotide sequence ID" value="NZ_BNJG01000003.1"/>
</dbReference>
<name>A0ABQ3V301_9CHLR</name>
<dbReference type="Gene3D" id="3.40.630.30">
    <property type="match status" value="1"/>
</dbReference>
<dbReference type="PROSITE" id="PS51186">
    <property type="entry name" value="GNAT"/>
    <property type="match status" value="1"/>
</dbReference>
<dbReference type="EMBL" id="BNJG01000003">
    <property type="protein sequence ID" value="GHO59549.1"/>
    <property type="molecule type" value="Genomic_DNA"/>
</dbReference>
<dbReference type="Pfam" id="PF00583">
    <property type="entry name" value="Acetyltransf_1"/>
    <property type="match status" value="1"/>
</dbReference>
<dbReference type="InterPro" id="IPR016181">
    <property type="entry name" value="Acyl_CoA_acyltransferase"/>
</dbReference>
<organism evidence="2 3">
    <name type="scientific">Ktedonobacter robiniae</name>
    <dbReference type="NCBI Taxonomy" id="2778365"/>
    <lineage>
        <taxon>Bacteria</taxon>
        <taxon>Bacillati</taxon>
        <taxon>Chloroflexota</taxon>
        <taxon>Ktedonobacteria</taxon>
        <taxon>Ktedonobacterales</taxon>
        <taxon>Ktedonobacteraceae</taxon>
        <taxon>Ktedonobacter</taxon>
    </lineage>
</organism>
<evidence type="ECO:0000259" key="1">
    <source>
        <dbReference type="PROSITE" id="PS51186"/>
    </source>
</evidence>
<evidence type="ECO:0000313" key="2">
    <source>
        <dbReference type="EMBL" id="GHO59549.1"/>
    </source>
</evidence>